<organism evidence="2 3">
    <name type="scientific">Aliidongia dinghuensis</name>
    <dbReference type="NCBI Taxonomy" id="1867774"/>
    <lineage>
        <taxon>Bacteria</taxon>
        <taxon>Pseudomonadati</taxon>
        <taxon>Pseudomonadota</taxon>
        <taxon>Alphaproteobacteria</taxon>
        <taxon>Rhodospirillales</taxon>
        <taxon>Dongiaceae</taxon>
        <taxon>Aliidongia</taxon>
    </lineage>
</organism>
<dbReference type="Pfam" id="PF14200">
    <property type="entry name" value="RicinB_lectin_2"/>
    <property type="match status" value="1"/>
</dbReference>
<dbReference type="RefSeq" id="WP_189041488.1">
    <property type="nucleotide sequence ID" value="NZ_BMJQ01000001.1"/>
</dbReference>
<dbReference type="SUPFAM" id="SSF50370">
    <property type="entry name" value="Ricin B-like lectins"/>
    <property type="match status" value="1"/>
</dbReference>
<dbReference type="Gene3D" id="2.80.10.50">
    <property type="match status" value="1"/>
</dbReference>
<gene>
    <name evidence="2" type="ORF">GCM10011611_01880</name>
</gene>
<evidence type="ECO:0000313" key="3">
    <source>
        <dbReference type="Proteomes" id="UP000646365"/>
    </source>
</evidence>
<reference evidence="2" key="2">
    <citation type="submission" date="2020-09" db="EMBL/GenBank/DDBJ databases">
        <authorList>
            <person name="Sun Q."/>
            <person name="Zhou Y."/>
        </authorList>
    </citation>
    <scope>NUCLEOTIDE SEQUENCE</scope>
    <source>
        <strain evidence="2">CGMCC 1.15725</strain>
    </source>
</reference>
<sequence>MSDGTSFVIQVGMLADLVVSNDPSHSGNVVLRWLDGTDKNQQWTMEPAPNGYYLRNAATGTYLTATGQNAPVILGPHGDVWQKTGPDNQLSAIRLTLNTSQNLNALGASPYVGTTVGTWSWGGGKGNETWLITSVSAVWPRPTRIFSYISGMATYLQLSIDPANPAGALVVDDNYASPSPANFIFTATQWFSGFSIVNKQSGLLAYVGGNGNGAQLLQRASGQMNTDALWTYGGSGTFQAIRPWINSGQNWNVFGNPHPIPKGPLPMGTWKWGGGQPNEVWQTTAPSLHVQATSELLSTGAAGAEQRIAEEEAPAASVAEIWERATSTAGDANRPNGHH</sequence>
<comment type="caution">
    <text evidence="2">The sequence shown here is derived from an EMBL/GenBank/DDBJ whole genome shotgun (WGS) entry which is preliminary data.</text>
</comment>
<accession>A0A8J2YNM6</accession>
<evidence type="ECO:0000259" key="1">
    <source>
        <dbReference type="Pfam" id="PF14200"/>
    </source>
</evidence>
<evidence type="ECO:0000313" key="2">
    <source>
        <dbReference type="EMBL" id="GGE99907.1"/>
    </source>
</evidence>
<feature type="domain" description="Ricin B lectin" evidence="1">
    <location>
        <begin position="19"/>
        <end position="69"/>
    </location>
</feature>
<dbReference type="InterPro" id="IPR000772">
    <property type="entry name" value="Ricin_B_lectin"/>
</dbReference>
<protein>
    <recommendedName>
        <fullName evidence="1">Ricin B lectin domain-containing protein</fullName>
    </recommendedName>
</protein>
<reference evidence="2" key="1">
    <citation type="journal article" date="2014" name="Int. J. Syst. Evol. Microbiol.">
        <title>Complete genome sequence of Corynebacterium casei LMG S-19264T (=DSM 44701T), isolated from a smear-ripened cheese.</title>
        <authorList>
            <consortium name="US DOE Joint Genome Institute (JGI-PGF)"/>
            <person name="Walter F."/>
            <person name="Albersmeier A."/>
            <person name="Kalinowski J."/>
            <person name="Ruckert C."/>
        </authorList>
    </citation>
    <scope>NUCLEOTIDE SEQUENCE</scope>
    <source>
        <strain evidence="2">CGMCC 1.15725</strain>
    </source>
</reference>
<dbReference type="AlphaFoldDB" id="A0A8J2YNM6"/>
<name>A0A8J2YNM6_9PROT</name>
<dbReference type="InterPro" id="IPR035992">
    <property type="entry name" value="Ricin_B-like_lectins"/>
</dbReference>
<dbReference type="Proteomes" id="UP000646365">
    <property type="component" value="Unassembled WGS sequence"/>
</dbReference>
<proteinExistence type="predicted"/>
<keyword evidence="3" id="KW-1185">Reference proteome</keyword>
<dbReference type="EMBL" id="BMJQ01000001">
    <property type="protein sequence ID" value="GGE99907.1"/>
    <property type="molecule type" value="Genomic_DNA"/>
</dbReference>